<evidence type="ECO:0000313" key="2">
    <source>
        <dbReference type="EMBL" id="MCD1655908.1"/>
    </source>
</evidence>
<gene>
    <name evidence="2" type="ORF">K7J14_14510</name>
</gene>
<organism evidence="2 3">
    <name type="scientific">Teretinema zuelzerae</name>
    <dbReference type="NCBI Taxonomy" id="156"/>
    <lineage>
        <taxon>Bacteria</taxon>
        <taxon>Pseudomonadati</taxon>
        <taxon>Spirochaetota</taxon>
        <taxon>Spirochaetia</taxon>
        <taxon>Spirochaetales</taxon>
        <taxon>Treponemataceae</taxon>
        <taxon>Teretinema</taxon>
    </lineage>
</organism>
<dbReference type="Proteomes" id="UP001198163">
    <property type="component" value="Unassembled WGS sequence"/>
</dbReference>
<keyword evidence="1" id="KW-0732">Signal</keyword>
<accession>A0AAE3ELI7</accession>
<evidence type="ECO:0000313" key="3">
    <source>
        <dbReference type="Proteomes" id="UP001198163"/>
    </source>
</evidence>
<comment type="caution">
    <text evidence="2">The sequence shown here is derived from an EMBL/GenBank/DDBJ whole genome shotgun (WGS) entry which is preliminary data.</text>
</comment>
<feature type="signal peptide" evidence="1">
    <location>
        <begin position="1"/>
        <end position="29"/>
    </location>
</feature>
<dbReference type="EMBL" id="JAINWA010000003">
    <property type="protein sequence ID" value="MCD1655908.1"/>
    <property type="molecule type" value="Genomic_DNA"/>
</dbReference>
<feature type="chain" id="PRO_5041980645" evidence="1">
    <location>
        <begin position="30"/>
        <end position="399"/>
    </location>
</feature>
<dbReference type="PROSITE" id="PS51257">
    <property type="entry name" value="PROKAR_LIPOPROTEIN"/>
    <property type="match status" value="1"/>
</dbReference>
<name>A0AAE3ELI7_9SPIR</name>
<dbReference type="AlphaFoldDB" id="A0AAE3ELI7"/>
<dbReference type="RefSeq" id="WP_230757953.1">
    <property type="nucleotide sequence ID" value="NZ_JAINWA010000003.1"/>
</dbReference>
<proteinExistence type="predicted"/>
<protein>
    <submittedName>
        <fullName evidence="2">Uncharacterized protein</fullName>
    </submittedName>
</protein>
<keyword evidence="3" id="KW-1185">Reference proteome</keyword>
<reference evidence="2" key="1">
    <citation type="submission" date="2021-08" db="EMBL/GenBank/DDBJ databases">
        <title>Comparative analyses of Brucepasteria parasyntrophica and Teretinema zuelzerae.</title>
        <authorList>
            <person name="Song Y."/>
            <person name="Brune A."/>
        </authorList>
    </citation>
    <scope>NUCLEOTIDE SEQUENCE</scope>
    <source>
        <strain evidence="2">DSM 1903</strain>
    </source>
</reference>
<evidence type="ECO:0000256" key="1">
    <source>
        <dbReference type="SAM" id="SignalP"/>
    </source>
</evidence>
<sequence length="399" mass="40290">MTINLRGLGAAAILAIAFTGLTLSGCDNAVAGDTDEEKGVEVTGTVTLPESVDGKPWIVFIDSDKDPATGFVKSTSGTAAGSSFSYSISDVDEGTYYIYSVVHLSASSGGNPAAGDFVAMYGAASLTNIPSTANCVVPSSGSVKFDMNAIAMPDLDDGDDGDDGATVTGTVLVPEGMNGKPYALIVDTDENGGNGYAAYKNGVVEDGKIIYSAAGNDAGSYYIYAIVYASGAIGGAPAAGDYFGAYGMDSIDEWPSNTLKAYVTANGSNVFNFSVYLSPNFGGGGGDGNGGGGHTASEVYGVITALGNGRASAIANATVNSDGTANIPYNYTDANGYSVIGTLIQSGTFLNGPIAVSGGNITQIVFVNVPTDGSTITFLVTFSDGSVYNYVNGVLTESE</sequence>